<keyword evidence="1" id="KW-1133">Transmembrane helix</keyword>
<feature type="transmembrane region" description="Helical" evidence="1">
    <location>
        <begin position="28"/>
        <end position="48"/>
    </location>
</feature>
<sequence length="86" mass="9849">MSGSNEDRGRKSTLWSYVASDIVETALFTLRMGTILSTFTFVICSLGIYGHFMYTAYLNGMMSAVLTFTLRLYQRKKEQQVRVAQF</sequence>
<feature type="transmembrane region" description="Helical" evidence="1">
    <location>
        <begin position="54"/>
        <end position="73"/>
    </location>
</feature>
<keyword evidence="1" id="KW-0472">Membrane</keyword>
<accession>A0AA35S1B8</accession>
<gene>
    <name evidence="2" type="ORF">GBAR_LOCUS12736</name>
</gene>
<dbReference type="InterPro" id="IPR005344">
    <property type="entry name" value="TMEM33/Pom33"/>
</dbReference>
<dbReference type="Proteomes" id="UP001174909">
    <property type="component" value="Unassembled WGS sequence"/>
</dbReference>
<evidence type="ECO:0000313" key="3">
    <source>
        <dbReference type="Proteomes" id="UP001174909"/>
    </source>
</evidence>
<keyword evidence="1" id="KW-0812">Transmembrane</keyword>
<organism evidence="2 3">
    <name type="scientific">Geodia barretti</name>
    <name type="common">Barrett's horny sponge</name>
    <dbReference type="NCBI Taxonomy" id="519541"/>
    <lineage>
        <taxon>Eukaryota</taxon>
        <taxon>Metazoa</taxon>
        <taxon>Porifera</taxon>
        <taxon>Demospongiae</taxon>
        <taxon>Heteroscleromorpha</taxon>
        <taxon>Tetractinellida</taxon>
        <taxon>Astrophorina</taxon>
        <taxon>Geodiidae</taxon>
        <taxon>Geodia</taxon>
    </lineage>
</organism>
<dbReference type="Pfam" id="PF03661">
    <property type="entry name" value="TMEM33_Pom33"/>
    <property type="match status" value="1"/>
</dbReference>
<comment type="caution">
    <text evidence="2">The sequence shown here is derived from an EMBL/GenBank/DDBJ whole genome shotgun (WGS) entry which is preliminary data.</text>
</comment>
<reference evidence="2" key="1">
    <citation type="submission" date="2023-03" db="EMBL/GenBank/DDBJ databases">
        <authorList>
            <person name="Steffen K."/>
            <person name="Cardenas P."/>
        </authorList>
    </citation>
    <scope>NUCLEOTIDE SEQUENCE</scope>
</reference>
<proteinExistence type="predicted"/>
<evidence type="ECO:0000313" key="2">
    <source>
        <dbReference type="EMBL" id="CAI8021479.1"/>
    </source>
</evidence>
<protein>
    <submittedName>
        <fullName evidence="2">Uncharacterized protein</fullName>
    </submittedName>
</protein>
<dbReference type="EMBL" id="CASHTH010001902">
    <property type="protein sequence ID" value="CAI8021479.1"/>
    <property type="molecule type" value="Genomic_DNA"/>
</dbReference>
<keyword evidence="3" id="KW-1185">Reference proteome</keyword>
<dbReference type="AlphaFoldDB" id="A0AA35S1B8"/>
<evidence type="ECO:0000256" key="1">
    <source>
        <dbReference type="SAM" id="Phobius"/>
    </source>
</evidence>
<name>A0AA35S1B8_GEOBA</name>
<dbReference type="GO" id="GO:0016020">
    <property type="term" value="C:membrane"/>
    <property type="evidence" value="ECO:0007669"/>
    <property type="project" value="InterPro"/>
</dbReference>